<dbReference type="InterPro" id="IPR009057">
    <property type="entry name" value="Homeodomain-like_sf"/>
</dbReference>
<feature type="compositionally biased region" description="Basic and acidic residues" evidence="1">
    <location>
        <begin position="82"/>
        <end position="97"/>
    </location>
</feature>
<evidence type="ECO:0000259" key="2">
    <source>
        <dbReference type="PROSITE" id="PS50090"/>
    </source>
</evidence>
<evidence type="ECO:0000259" key="3">
    <source>
        <dbReference type="PROSITE" id="PS51294"/>
    </source>
</evidence>
<dbReference type="SMART" id="SM00717">
    <property type="entry name" value="SANT"/>
    <property type="match status" value="1"/>
</dbReference>
<dbReference type="Pfam" id="PF00249">
    <property type="entry name" value="Myb_DNA-binding"/>
    <property type="match status" value="1"/>
</dbReference>
<dbReference type="VEuPathDB" id="TrichDB:TVAGG3_0422920"/>
<dbReference type="PROSITE" id="PS51294">
    <property type="entry name" value="HTH_MYB"/>
    <property type="match status" value="1"/>
</dbReference>
<name>A2FD09_TRIV3</name>
<dbReference type="InterPro" id="IPR017930">
    <property type="entry name" value="Myb_dom"/>
</dbReference>
<dbReference type="PANTHER" id="PTHR45614:SF253">
    <property type="entry name" value="CHROMOSOME UNDETERMINED SCAFFOLD_38, WHOLE GENOME SHOTGUN SEQUENCE"/>
    <property type="match status" value="1"/>
</dbReference>
<dbReference type="PANTHER" id="PTHR45614">
    <property type="entry name" value="MYB PROTEIN-RELATED"/>
    <property type="match status" value="1"/>
</dbReference>
<keyword evidence="5" id="KW-1185">Reference proteome</keyword>
<dbReference type="OrthoDB" id="2143914at2759"/>
<dbReference type="EMBL" id="DS113725">
    <property type="protein sequence ID" value="EAX97202.1"/>
    <property type="molecule type" value="Genomic_DNA"/>
</dbReference>
<dbReference type="GO" id="GO:0006355">
    <property type="term" value="P:regulation of DNA-templated transcription"/>
    <property type="evidence" value="ECO:0000318"/>
    <property type="project" value="GO_Central"/>
</dbReference>
<reference evidence="4" key="1">
    <citation type="submission" date="2006-10" db="EMBL/GenBank/DDBJ databases">
        <authorList>
            <person name="Amadeo P."/>
            <person name="Zhao Q."/>
            <person name="Wortman J."/>
            <person name="Fraser-Liggett C."/>
            <person name="Carlton J."/>
        </authorList>
    </citation>
    <scope>NUCLEOTIDE SEQUENCE</scope>
    <source>
        <strain evidence="4">G3</strain>
    </source>
</reference>
<dbReference type="AlphaFoldDB" id="A2FD09"/>
<dbReference type="PROSITE" id="PS50090">
    <property type="entry name" value="MYB_LIKE"/>
    <property type="match status" value="1"/>
</dbReference>
<dbReference type="Proteomes" id="UP000001542">
    <property type="component" value="Unassembled WGS sequence"/>
</dbReference>
<proteinExistence type="predicted"/>
<feature type="region of interest" description="Disordered" evidence="1">
    <location>
        <begin position="76"/>
        <end position="97"/>
    </location>
</feature>
<dbReference type="SUPFAM" id="SSF46689">
    <property type="entry name" value="Homeodomain-like"/>
    <property type="match status" value="1"/>
</dbReference>
<dbReference type="GO" id="GO:0005634">
    <property type="term" value="C:nucleus"/>
    <property type="evidence" value="ECO:0000318"/>
    <property type="project" value="GO_Central"/>
</dbReference>
<dbReference type="SMR" id="A2FD09"/>
<dbReference type="RefSeq" id="XP_001310132.1">
    <property type="nucleotide sequence ID" value="XM_001310131.1"/>
</dbReference>
<evidence type="ECO:0000313" key="4">
    <source>
        <dbReference type="EMBL" id="EAX97202.1"/>
    </source>
</evidence>
<accession>A2FD09</accession>
<protein>
    <submittedName>
        <fullName evidence="4">Myb-like DNA-binding domain containing protein</fullName>
    </submittedName>
</protein>
<evidence type="ECO:0000313" key="5">
    <source>
        <dbReference type="Proteomes" id="UP000001542"/>
    </source>
</evidence>
<dbReference type="Gene3D" id="1.10.10.60">
    <property type="entry name" value="Homeodomain-like"/>
    <property type="match status" value="1"/>
</dbReference>
<dbReference type="GO" id="GO:0000981">
    <property type="term" value="F:DNA-binding transcription factor activity, RNA polymerase II-specific"/>
    <property type="evidence" value="ECO:0000318"/>
    <property type="project" value="GO_Central"/>
</dbReference>
<dbReference type="InterPro" id="IPR001005">
    <property type="entry name" value="SANT/Myb"/>
</dbReference>
<dbReference type="GO" id="GO:0000978">
    <property type="term" value="F:RNA polymerase II cis-regulatory region sequence-specific DNA binding"/>
    <property type="evidence" value="ECO:0000318"/>
    <property type="project" value="GO_Central"/>
</dbReference>
<reference evidence="4" key="2">
    <citation type="journal article" date="2007" name="Science">
        <title>Draft genome sequence of the sexually transmitted pathogen Trichomonas vaginalis.</title>
        <authorList>
            <person name="Carlton J.M."/>
            <person name="Hirt R.P."/>
            <person name="Silva J.C."/>
            <person name="Delcher A.L."/>
            <person name="Schatz M."/>
            <person name="Zhao Q."/>
            <person name="Wortman J.R."/>
            <person name="Bidwell S.L."/>
            <person name="Alsmark U.C.M."/>
            <person name="Besteiro S."/>
            <person name="Sicheritz-Ponten T."/>
            <person name="Noel C.J."/>
            <person name="Dacks J.B."/>
            <person name="Foster P.G."/>
            <person name="Simillion C."/>
            <person name="Van de Peer Y."/>
            <person name="Miranda-Saavedra D."/>
            <person name="Barton G.J."/>
            <person name="Westrop G.D."/>
            <person name="Mueller S."/>
            <person name="Dessi D."/>
            <person name="Fiori P.L."/>
            <person name="Ren Q."/>
            <person name="Paulsen I."/>
            <person name="Zhang H."/>
            <person name="Bastida-Corcuera F.D."/>
            <person name="Simoes-Barbosa A."/>
            <person name="Brown M.T."/>
            <person name="Hayes R.D."/>
            <person name="Mukherjee M."/>
            <person name="Okumura C.Y."/>
            <person name="Schneider R."/>
            <person name="Smith A.J."/>
            <person name="Vanacova S."/>
            <person name="Villalvazo M."/>
            <person name="Haas B.J."/>
            <person name="Pertea M."/>
            <person name="Feldblyum T.V."/>
            <person name="Utterback T.R."/>
            <person name="Shu C.L."/>
            <person name="Osoegawa K."/>
            <person name="de Jong P.J."/>
            <person name="Hrdy I."/>
            <person name="Horvathova L."/>
            <person name="Zubacova Z."/>
            <person name="Dolezal P."/>
            <person name="Malik S.B."/>
            <person name="Logsdon J.M. Jr."/>
            <person name="Henze K."/>
            <person name="Gupta A."/>
            <person name="Wang C.C."/>
            <person name="Dunne R.L."/>
            <person name="Upcroft J.A."/>
            <person name="Upcroft P."/>
            <person name="White O."/>
            <person name="Salzberg S.L."/>
            <person name="Tang P."/>
            <person name="Chiu C.-H."/>
            <person name="Lee Y.-S."/>
            <person name="Embley T.M."/>
            <person name="Coombs G.H."/>
            <person name="Mottram J.C."/>
            <person name="Tachezy J."/>
            <person name="Fraser-Liggett C.M."/>
            <person name="Johnson P.J."/>
        </authorList>
    </citation>
    <scope>NUCLEOTIDE SEQUENCE [LARGE SCALE GENOMIC DNA]</scope>
    <source>
        <strain evidence="4">G3</strain>
    </source>
</reference>
<dbReference type="VEuPathDB" id="TrichDB:TVAG_218160"/>
<dbReference type="eggNOG" id="KOG0048">
    <property type="taxonomic scope" value="Eukaryota"/>
</dbReference>
<dbReference type="STRING" id="5722.A2FD09"/>
<feature type="domain" description="HTH myb-type" evidence="3">
    <location>
        <begin position="19"/>
        <end position="73"/>
    </location>
</feature>
<gene>
    <name evidence="4" type="ORF">TVAG_218160</name>
</gene>
<dbReference type="CDD" id="cd00167">
    <property type="entry name" value="SANT"/>
    <property type="match status" value="1"/>
</dbReference>
<sequence length="123" mass="14546">MMKNRNARQCKERYTKYLSPDINRNPWTPEEDELLKEKLCQLGPKWVKISKLFDRRTDAALKNRWCILKKSLIISNDSSSSESEKEAPKPIEKDDKNDILPSIESWFNDFENLDIPIEIFEQA</sequence>
<dbReference type="KEGG" id="tva:4754981"/>
<keyword evidence="4" id="KW-0238">DNA-binding</keyword>
<feature type="domain" description="Myb-like" evidence="2">
    <location>
        <begin position="19"/>
        <end position="65"/>
    </location>
</feature>
<dbReference type="InterPro" id="IPR050560">
    <property type="entry name" value="MYB_TF"/>
</dbReference>
<evidence type="ECO:0000256" key="1">
    <source>
        <dbReference type="SAM" id="MobiDB-lite"/>
    </source>
</evidence>
<organism evidence="4 5">
    <name type="scientific">Trichomonas vaginalis (strain ATCC PRA-98 / G3)</name>
    <dbReference type="NCBI Taxonomy" id="412133"/>
    <lineage>
        <taxon>Eukaryota</taxon>
        <taxon>Metamonada</taxon>
        <taxon>Parabasalia</taxon>
        <taxon>Trichomonadida</taxon>
        <taxon>Trichomonadidae</taxon>
        <taxon>Trichomonas</taxon>
    </lineage>
</organism>
<dbReference type="InParanoid" id="A2FD09"/>